<keyword evidence="3" id="KW-1185">Reference proteome</keyword>
<organism evidence="2 3">
    <name type="scientific">Bugula neritina</name>
    <name type="common">Brown bryozoan</name>
    <name type="synonym">Sertularia neritina</name>
    <dbReference type="NCBI Taxonomy" id="10212"/>
    <lineage>
        <taxon>Eukaryota</taxon>
        <taxon>Metazoa</taxon>
        <taxon>Spiralia</taxon>
        <taxon>Lophotrochozoa</taxon>
        <taxon>Bryozoa</taxon>
        <taxon>Gymnolaemata</taxon>
        <taxon>Cheilostomatida</taxon>
        <taxon>Flustrina</taxon>
        <taxon>Buguloidea</taxon>
        <taxon>Bugulidae</taxon>
        <taxon>Bugula</taxon>
    </lineage>
</organism>
<dbReference type="InterPro" id="IPR000915">
    <property type="entry name" value="60S_ribosomal_eL6"/>
</dbReference>
<accession>A0A7J7JHA3</accession>
<proteinExistence type="predicted"/>
<feature type="compositionally biased region" description="Basic residues" evidence="1">
    <location>
        <begin position="19"/>
        <end position="28"/>
    </location>
</feature>
<feature type="compositionally biased region" description="Basic and acidic residues" evidence="1">
    <location>
        <begin position="1"/>
        <end position="12"/>
    </location>
</feature>
<dbReference type="GO" id="GO:0005840">
    <property type="term" value="C:ribosome"/>
    <property type="evidence" value="ECO:0007669"/>
    <property type="project" value="InterPro"/>
</dbReference>
<name>A0A7J7JHA3_BUGNE</name>
<dbReference type="GO" id="GO:0006412">
    <property type="term" value="P:translation"/>
    <property type="evidence" value="ECO:0007669"/>
    <property type="project" value="InterPro"/>
</dbReference>
<feature type="region of interest" description="Disordered" evidence="1">
    <location>
        <begin position="1"/>
        <end position="37"/>
    </location>
</feature>
<dbReference type="OrthoDB" id="2436667at2759"/>
<dbReference type="EMBL" id="VXIV02002437">
    <property type="protein sequence ID" value="KAF6025722.1"/>
    <property type="molecule type" value="Genomic_DNA"/>
</dbReference>
<gene>
    <name evidence="2" type="ORF">EB796_015973</name>
</gene>
<reference evidence="2" key="1">
    <citation type="submission" date="2020-06" db="EMBL/GenBank/DDBJ databases">
        <title>Draft genome of Bugula neritina, a colonial animal packing powerful symbionts and potential medicines.</title>
        <authorList>
            <person name="Rayko M."/>
        </authorList>
    </citation>
    <scope>NUCLEOTIDE SEQUENCE [LARGE SCALE GENOMIC DNA]</scope>
    <source>
        <strain evidence="2">Kwan_BN1</strain>
    </source>
</reference>
<sequence>MTYTSRNRELKKPSQQRARSSKTKRRSLRVSPERKADQVTVDKQLVEVIKKREDKKLMFGYLKSDFSLKNHQYPHKMIF</sequence>
<dbReference type="AlphaFoldDB" id="A0A7J7JHA3"/>
<dbReference type="GO" id="GO:0003735">
    <property type="term" value="F:structural constituent of ribosome"/>
    <property type="evidence" value="ECO:0007669"/>
    <property type="project" value="InterPro"/>
</dbReference>
<dbReference type="Proteomes" id="UP000593567">
    <property type="component" value="Unassembled WGS sequence"/>
</dbReference>
<evidence type="ECO:0000256" key="1">
    <source>
        <dbReference type="SAM" id="MobiDB-lite"/>
    </source>
</evidence>
<protein>
    <submittedName>
        <fullName evidence="2">RPL6</fullName>
    </submittedName>
</protein>
<comment type="caution">
    <text evidence="2">The sequence shown here is derived from an EMBL/GenBank/DDBJ whole genome shotgun (WGS) entry which is preliminary data.</text>
</comment>
<evidence type="ECO:0000313" key="2">
    <source>
        <dbReference type="EMBL" id="KAF6025722.1"/>
    </source>
</evidence>
<dbReference type="Pfam" id="PF01159">
    <property type="entry name" value="Ribosomal_L6e"/>
    <property type="match status" value="1"/>
</dbReference>
<evidence type="ECO:0000313" key="3">
    <source>
        <dbReference type="Proteomes" id="UP000593567"/>
    </source>
</evidence>